<protein>
    <submittedName>
        <fullName evidence="2">Uncharacterized protein</fullName>
    </submittedName>
</protein>
<feature type="region of interest" description="Disordered" evidence="1">
    <location>
        <begin position="31"/>
        <end position="85"/>
    </location>
</feature>
<evidence type="ECO:0000313" key="3">
    <source>
        <dbReference type="Proteomes" id="UP000651452"/>
    </source>
</evidence>
<feature type="region of interest" description="Disordered" evidence="1">
    <location>
        <begin position="167"/>
        <end position="186"/>
    </location>
</feature>
<dbReference type="AlphaFoldDB" id="A0A8H7JBM4"/>
<dbReference type="OrthoDB" id="10572662at2759"/>
<proteinExistence type="predicted"/>
<sequence>MQDSPRNSLSQDTIDTIKLSLSLSVEINLNALPQGSGAGSPLVGSPSAQCSPMEEGNGKEYENPNNTTQDAHNEPHEAPPPVDDWTITPAELERLHLERAHEAQVSSIPYLTISPHDEEEAHNVTTTREQVRHSLRYFRHIQFHLRASTKILNTYSPKDFLEPHLVPDTTTPIPDEASEPEPASETSRIAKDQVLFTYHHNAVSETLQQVERDLACETFGLPSNYAFRGARNTFCHSVLVPGGGIWWAQAVEGAKEEHARLLRQVQGTVLLLEGRLADGEVWGERGGEEEEEEDEVVHWHPPGTAEALADYGGNDEQTSQDALVLLEGGGEVSADGGMDMDLCEPRLAQGCERPGMERQGWSGTHDLSSEDKSVDVRDFEFVFDEDYERLHG</sequence>
<comment type="caution">
    <text evidence="2">The sequence shown here is derived from an EMBL/GenBank/DDBJ whole genome shotgun (WGS) entry which is preliminary data.</text>
</comment>
<keyword evidence="3" id="KW-1185">Reference proteome</keyword>
<dbReference type="Proteomes" id="UP000651452">
    <property type="component" value="Unassembled WGS sequence"/>
</dbReference>
<name>A0A8H7JBM4_9PLEO</name>
<accession>A0A8H7JBM4</accession>
<gene>
    <name evidence="2" type="ORF">EKO04_001638</name>
</gene>
<dbReference type="EMBL" id="RZGK01000003">
    <property type="protein sequence ID" value="KAF9700070.1"/>
    <property type="molecule type" value="Genomic_DNA"/>
</dbReference>
<organism evidence="2 3">
    <name type="scientific">Ascochyta lentis</name>
    <dbReference type="NCBI Taxonomy" id="205686"/>
    <lineage>
        <taxon>Eukaryota</taxon>
        <taxon>Fungi</taxon>
        <taxon>Dikarya</taxon>
        <taxon>Ascomycota</taxon>
        <taxon>Pezizomycotina</taxon>
        <taxon>Dothideomycetes</taxon>
        <taxon>Pleosporomycetidae</taxon>
        <taxon>Pleosporales</taxon>
        <taxon>Pleosporineae</taxon>
        <taxon>Didymellaceae</taxon>
        <taxon>Ascochyta</taxon>
    </lineage>
</organism>
<evidence type="ECO:0000256" key="1">
    <source>
        <dbReference type="SAM" id="MobiDB-lite"/>
    </source>
</evidence>
<reference evidence="2" key="1">
    <citation type="submission" date="2018-12" db="EMBL/GenBank/DDBJ databases">
        <authorList>
            <person name="Syme R.A."/>
            <person name="Farfan-Caceres L."/>
            <person name="Lichtenzveig J."/>
        </authorList>
    </citation>
    <scope>NUCLEOTIDE SEQUENCE</scope>
    <source>
        <strain evidence="2">Al4</strain>
    </source>
</reference>
<reference evidence="2" key="2">
    <citation type="submission" date="2020-09" db="EMBL/GenBank/DDBJ databases">
        <title>Reference genome assembly for Australian Ascochyta lentis isolate Al4.</title>
        <authorList>
            <person name="Lee R.C."/>
            <person name="Farfan-Caceres L.M."/>
            <person name="Debler J.W."/>
            <person name="Williams A.H."/>
            <person name="Henares B.M."/>
        </authorList>
    </citation>
    <scope>NUCLEOTIDE SEQUENCE</scope>
    <source>
        <strain evidence="2">Al4</strain>
    </source>
</reference>
<evidence type="ECO:0000313" key="2">
    <source>
        <dbReference type="EMBL" id="KAF9700070.1"/>
    </source>
</evidence>